<organism evidence="1 2">
    <name type="scientific">Cedecea lapagei</name>
    <dbReference type="NCBI Taxonomy" id="158823"/>
    <lineage>
        <taxon>Bacteria</taxon>
        <taxon>Pseudomonadati</taxon>
        <taxon>Pseudomonadota</taxon>
        <taxon>Gammaproteobacteria</taxon>
        <taxon>Enterobacterales</taxon>
        <taxon>Enterobacteriaceae</taxon>
        <taxon>Cedecea</taxon>
    </lineage>
</organism>
<dbReference type="InterPro" id="IPR058601">
    <property type="entry name" value="Phage_phiTE_015-like"/>
</dbReference>
<dbReference type="AlphaFoldDB" id="A0A3S4J4K1"/>
<keyword evidence="2" id="KW-1185">Reference proteome</keyword>
<dbReference type="Pfam" id="PF26207">
    <property type="entry name" value="Phage_phiTE_015"/>
    <property type="match status" value="1"/>
</dbReference>
<evidence type="ECO:0000313" key="2">
    <source>
        <dbReference type="Proteomes" id="UP000274122"/>
    </source>
</evidence>
<gene>
    <name evidence="1" type="ORF">NCTC11466_03515</name>
</gene>
<reference evidence="1 2" key="1">
    <citation type="submission" date="2018-12" db="EMBL/GenBank/DDBJ databases">
        <authorList>
            <consortium name="Pathogen Informatics"/>
        </authorList>
    </citation>
    <scope>NUCLEOTIDE SEQUENCE [LARGE SCALE GENOMIC DNA]</scope>
    <source>
        <strain evidence="1 2">NCTC11466</strain>
    </source>
</reference>
<dbReference type="RefSeq" id="WP_126357311.1">
    <property type="nucleotide sequence ID" value="NZ_LR134201.1"/>
</dbReference>
<dbReference type="Proteomes" id="UP000274122">
    <property type="component" value="Chromosome"/>
</dbReference>
<dbReference type="KEGG" id="clap:NCTC11466_03515"/>
<dbReference type="OrthoDB" id="7032595at2"/>
<name>A0A3S4J4K1_9ENTR</name>
<proteinExistence type="predicted"/>
<evidence type="ECO:0000313" key="1">
    <source>
        <dbReference type="EMBL" id="VEC00006.1"/>
    </source>
</evidence>
<dbReference type="EMBL" id="LR134201">
    <property type="protein sequence ID" value="VEC00006.1"/>
    <property type="molecule type" value="Genomic_DNA"/>
</dbReference>
<protein>
    <submittedName>
        <fullName evidence="1">Uncharacterized protein</fullName>
    </submittedName>
</protein>
<accession>A0A3S4J4K1</accession>
<sequence>MDKSREEFLAWANRKKSSKLTSESMSVIRNSGRFASESLQKRFEAWTASRVTGKVLAYITPHGDAVSGNDFAGGEEEMHHSAKTEGWTPLIAGITVKGEGDE</sequence>